<gene>
    <name evidence="2" type="ORF">ISP06_02770</name>
</gene>
<keyword evidence="1" id="KW-0812">Transmembrane</keyword>
<comment type="caution">
    <text evidence="2">The sequence shown here is derived from an EMBL/GenBank/DDBJ whole genome shotgun (WGS) entry which is preliminary data.</text>
</comment>
<evidence type="ECO:0000313" key="2">
    <source>
        <dbReference type="EMBL" id="MBF4474381.1"/>
    </source>
</evidence>
<feature type="transmembrane region" description="Helical" evidence="1">
    <location>
        <begin position="194"/>
        <end position="211"/>
    </location>
</feature>
<feature type="transmembrane region" description="Helical" evidence="1">
    <location>
        <begin position="339"/>
        <end position="355"/>
    </location>
</feature>
<accession>A0A843ALY8</accession>
<dbReference type="EMBL" id="JADIIL010000013">
    <property type="protein sequence ID" value="MBF4474381.1"/>
    <property type="molecule type" value="Genomic_DNA"/>
</dbReference>
<feature type="transmembrane region" description="Helical" evidence="1">
    <location>
        <begin position="121"/>
        <end position="138"/>
    </location>
</feature>
<feature type="transmembrane region" description="Helical" evidence="1">
    <location>
        <begin position="400"/>
        <end position="417"/>
    </location>
</feature>
<dbReference type="AlphaFoldDB" id="A0A843ALY8"/>
<name>A0A843ALY8_METFO</name>
<evidence type="ECO:0000256" key="1">
    <source>
        <dbReference type="SAM" id="Phobius"/>
    </source>
</evidence>
<reference evidence="2" key="1">
    <citation type="submission" date="2020-10" db="EMBL/GenBank/DDBJ databases">
        <title>Dehalococcoides mccartyi of a TCE/Cr reducing biochatode.</title>
        <authorList>
            <person name="Matturro B."/>
        </authorList>
    </citation>
    <scope>NUCLEOTIDE SEQUENCE</scope>
    <source>
        <strain evidence="2">Bin2</strain>
    </source>
</reference>
<keyword evidence="1" id="KW-0472">Membrane</keyword>
<sequence>MINKIKAVEPQKVFLLIGLIFGLLFLLITPPFQAPDEDNHIYKAFSLSEGKIFPEKNGNENGIYVPQSLVSTIAVFSPYELGGKNFNPKNQDFKKIDYFLSTPLNRDNRIFLKFANTYPPLPYLAMASVMNIAALFNTPPLVLMYLDRIVNLCLWLFLTYLAIKITPIHKWVFLMLALMPMTLFISASISPDSLTIGLTFLIIAVFLNLSFDPDKKKIDNRDLGIVFLLTILVTLVKPLYFFSVLLFGMIPVTKFENRKQKWLMFILLIISMILTYCLWQHLMTGYVQTSASTSETLTRILNPANYLIILFDTIKLDGCYLLGTFVGILGWQDIQLPPIIVYLYISLLILVSLADKGQIIINLKQKLTILTPLILFLISLTIYFYITFHNSAYNDTIRGLTGRYFIPVAPLFFLLFYNNKNKIGNEINFSRGEKLNLLIILFIIFSLLISLFLIIKKYYPI</sequence>
<keyword evidence="1" id="KW-1133">Transmembrane helix</keyword>
<feature type="transmembrane region" description="Helical" evidence="1">
    <location>
        <begin position="223"/>
        <end position="250"/>
    </location>
</feature>
<dbReference type="InterPro" id="IPR018674">
    <property type="entry name" value="DUF2142_membrane"/>
</dbReference>
<feature type="transmembrane region" description="Helical" evidence="1">
    <location>
        <begin position="367"/>
        <end position="388"/>
    </location>
</feature>
<feature type="transmembrane region" description="Helical" evidence="1">
    <location>
        <begin position="262"/>
        <end position="282"/>
    </location>
</feature>
<dbReference type="Proteomes" id="UP000606900">
    <property type="component" value="Unassembled WGS sequence"/>
</dbReference>
<protein>
    <submittedName>
        <fullName evidence="2">DUF2142 domain-containing protein</fullName>
    </submittedName>
</protein>
<dbReference type="Pfam" id="PF09913">
    <property type="entry name" value="DUF2142"/>
    <property type="match status" value="1"/>
</dbReference>
<proteinExistence type="predicted"/>
<feature type="transmembrane region" description="Helical" evidence="1">
    <location>
        <begin position="12"/>
        <end position="32"/>
    </location>
</feature>
<dbReference type="RefSeq" id="WP_276698396.1">
    <property type="nucleotide sequence ID" value="NZ_JADIIL010000013.1"/>
</dbReference>
<organism evidence="2 3">
    <name type="scientific">Methanobacterium formicicum</name>
    <dbReference type="NCBI Taxonomy" id="2162"/>
    <lineage>
        <taxon>Archaea</taxon>
        <taxon>Methanobacteriati</taxon>
        <taxon>Methanobacteriota</taxon>
        <taxon>Methanomada group</taxon>
        <taxon>Methanobacteria</taxon>
        <taxon>Methanobacteriales</taxon>
        <taxon>Methanobacteriaceae</taxon>
        <taxon>Methanobacterium</taxon>
    </lineage>
</organism>
<feature type="transmembrane region" description="Helical" evidence="1">
    <location>
        <begin position="437"/>
        <end position="455"/>
    </location>
</feature>
<evidence type="ECO:0000313" key="3">
    <source>
        <dbReference type="Proteomes" id="UP000606900"/>
    </source>
</evidence>
<feature type="transmembrane region" description="Helical" evidence="1">
    <location>
        <begin position="145"/>
        <end position="163"/>
    </location>
</feature>